<sequence length="131" mass="14145">MADTARRTPIAGWRALSFEERALVEAWLATWNGRTGDTATLGQDAKARPSCGCGTCPSFTVKPLVLHESGLALDEPYLGEGYAEGTDDGPGPGLLVWGLSDSLARDEIDFEIYPLDDQPVALQGLRFKFSQ</sequence>
<gene>
    <name evidence="1" type="ORF">QQX04_14500</name>
</gene>
<dbReference type="EMBL" id="JAUHPV010000014">
    <property type="protein sequence ID" value="MDN4474208.1"/>
    <property type="molecule type" value="Genomic_DNA"/>
</dbReference>
<proteinExistence type="predicted"/>
<organism evidence="1 2">
    <name type="scientific">Demequina zhanjiangensis</name>
    <dbReference type="NCBI Taxonomy" id="3051659"/>
    <lineage>
        <taxon>Bacteria</taxon>
        <taxon>Bacillati</taxon>
        <taxon>Actinomycetota</taxon>
        <taxon>Actinomycetes</taxon>
        <taxon>Micrococcales</taxon>
        <taxon>Demequinaceae</taxon>
        <taxon>Demequina</taxon>
    </lineage>
</organism>
<dbReference type="Proteomes" id="UP001172738">
    <property type="component" value="Unassembled WGS sequence"/>
</dbReference>
<evidence type="ECO:0000313" key="1">
    <source>
        <dbReference type="EMBL" id="MDN4474208.1"/>
    </source>
</evidence>
<reference evidence="1" key="1">
    <citation type="submission" date="2023-06" db="EMBL/GenBank/DDBJ databases">
        <title>SYSU T00b26.</title>
        <authorList>
            <person name="Gao L."/>
            <person name="Fang B.-Z."/>
            <person name="Li W.-J."/>
        </authorList>
    </citation>
    <scope>NUCLEOTIDE SEQUENCE</scope>
    <source>
        <strain evidence="1">SYSU T00b26</strain>
    </source>
</reference>
<comment type="caution">
    <text evidence="1">The sequence shown here is derived from an EMBL/GenBank/DDBJ whole genome shotgun (WGS) entry which is preliminary data.</text>
</comment>
<keyword evidence="2" id="KW-1185">Reference proteome</keyword>
<dbReference type="RefSeq" id="WP_301130431.1">
    <property type="nucleotide sequence ID" value="NZ_JAUHPV010000014.1"/>
</dbReference>
<protein>
    <submittedName>
        <fullName evidence="1">Uncharacterized protein</fullName>
    </submittedName>
</protein>
<name>A0ABT8G4Y6_9MICO</name>
<evidence type="ECO:0000313" key="2">
    <source>
        <dbReference type="Proteomes" id="UP001172738"/>
    </source>
</evidence>
<accession>A0ABT8G4Y6</accession>